<sequence>MAMYFRSNTKPSNTVFIVYDFLTYISGVMYYLSTTINPLLYHIMSHKFREAFKVSTLIVLLLTGLTYTHTINPFNEGKISLYTFTQ</sequence>
<name>A0AAW2HZE6_9NEOP</name>
<keyword evidence="1" id="KW-0472">Membrane</keyword>
<dbReference type="AlphaFoldDB" id="A0AAW2HZE6"/>
<comment type="caution">
    <text evidence="2">The sequence shown here is derived from an EMBL/GenBank/DDBJ whole genome shotgun (WGS) entry which is preliminary data.</text>
</comment>
<evidence type="ECO:0000313" key="2">
    <source>
        <dbReference type="EMBL" id="KAL0274803.1"/>
    </source>
</evidence>
<dbReference type="SUPFAM" id="SSF81321">
    <property type="entry name" value="Family A G protein-coupled receptor-like"/>
    <property type="match status" value="1"/>
</dbReference>
<dbReference type="Gene3D" id="1.20.1070.10">
    <property type="entry name" value="Rhodopsin 7-helix transmembrane proteins"/>
    <property type="match status" value="1"/>
</dbReference>
<organism evidence="2">
    <name type="scientific">Menopon gallinae</name>
    <name type="common">poultry shaft louse</name>
    <dbReference type="NCBI Taxonomy" id="328185"/>
    <lineage>
        <taxon>Eukaryota</taxon>
        <taxon>Metazoa</taxon>
        <taxon>Ecdysozoa</taxon>
        <taxon>Arthropoda</taxon>
        <taxon>Hexapoda</taxon>
        <taxon>Insecta</taxon>
        <taxon>Pterygota</taxon>
        <taxon>Neoptera</taxon>
        <taxon>Paraneoptera</taxon>
        <taxon>Psocodea</taxon>
        <taxon>Troctomorpha</taxon>
        <taxon>Phthiraptera</taxon>
        <taxon>Amblycera</taxon>
        <taxon>Menoponidae</taxon>
        <taxon>Menopon</taxon>
    </lineage>
</organism>
<gene>
    <name evidence="2" type="ORF">PYX00_002841</name>
</gene>
<feature type="transmembrane region" description="Helical" evidence="1">
    <location>
        <begin position="12"/>
        <end position="32"/>
    </location>
</feature>
<accession>A0AAW2HZE6</accession>
<evidence type="ECO:0000256" key="1">
    <source>
        <dbReference type="SAM" id="Phobius"/>
    </source>
</evidence>
<proteinExistence type="predicted"/>
<dbReference type="EMBL" id="JARGDH010000002">
    <property type="protein sequence ID" value="KAL0274803.1"/>
    <property type="molecule type" value="Genomic_DNA"/>
</dbReference>
<feature type="transmembrane region" description="Helical" evidence="1">
    <location>
        <begin position="52"/>
        <end position="71"/>
    </location>
</feature>
<keyword evidence="1" id="KW-0812">Transmembrane</keyword>
<keyword evidence="1" id="KW-1133">Transmembrane helix</keyword>
<reference evidence="2" key="1">
    <citation type="journal article" date="2024" name="Gigascience">
        <title>Chromosome-level genome of the poultry shaft louse Menopon gallinae provides insight into the host-switching and adaptive evolution of parasitic lice.</title>
        <authorList>
            <person name="Xu Y."/>
            <person name="Ma L."/>
            <person name="Liu S."/>
            <person name="Liang Y."/>
            <person name="Liu Q."/>
            <person name="He Z."/>
            <person name="Tian L."/>
            <person name="Duan Y."/>
            <person name="Cai W."/>
            <person name="Li H."/>
            <person name="Song F."/>
        </authorList>
    </citation>
    <scope>NUCLEOTIDE SEQUENCE</scope>
    <source>
        <strain evidence="2">Cailab_2023a</strain>
    </source>
</reference>
<protein>
    <submittedName>
        <fullName evidence="2">Uncharacterized protein</fullName>
    </submittedName>
</protein>